<keyword evidence="11" id="KW-0648">Protein biosynthesis</keyword>
<dbReference type="InterPro" id="IPR049394">
    <property type="entry name" value="eEFSec_C"/>
</dbReference>
<dbReference type="CDD" id="cd01889">
    <property type="entry name" value="SelB_euk"/>
    <property type="match status" value="1"/>
</dbReference>
<dbReference type="OrthoDB" id="2067at2759"/>
<dbReference type="PANTHER" id="PTHR43721">
    <property type="entry name" value="ELONGATION FACTOR TU-RELATED"/>
    <property type="match status" value="1"/>
</dbReference>
<dbReference type="CDD" id="cd04094">
    <property type="entry name" value="eSelB_III"/>
    <property type="match status" value="1"/>
</dbReference>
<keyword evidence="12" id="KW-0342">GTP-binding</keyword>
<dbReference type="FunFam" id="3.40.50.300:FF:000900">
    <property type="entry name" value="Eukaryotic elongation factor, selenocysteine-tRNA-specific"/>
    <property type="match status" value="1"/>
</dbReference>
<dbReference type="InterPro" id="IPR004161">
    <property type="entry name" value="EFTu-like_2"/>
</dbReference>
<gene>
    <name evidence="19" type="ORF">EG68_09164</name>
</gene>
<dbReference type="PRINTS" id="PR00315">
    <property type="entry name" value="ELONGATNFCT"/>
</dbReference>
<keyword evidence="9" id="KW-0547">Nucleotide-binding</keyword>
<organism evidence="19 20">
    <name type="scientific">Paragonimus skrjabini miyazakii</name>
    <dbReference type="NCBI Taxonomy" id="59628"/>
    <lineage>
        <taxon>Eukaryota</taxon>
        <taxon>Metazoa</taxon>
        <taxon>Spiralia</taxon>
        <taxon>Lophotrochozoa</taxon>
        <taxon>Platyhelminthes</taxon>
        <taxon>Trematoda</taxon>
        <taxon>Digenea</taxon>
        <taxon>Plagiorchiida</taxon>
        <taxon>Troglotremata</taxon>
        <taxon>Troglotrematidae</taxon>
        <taxon>Paragonimus</taxon>
    </lineage>
</organism>
<protein>
    <recommendedName>
        <fullName evidence="5">Selenocysteine-specific elongation factor</fullName>
    </recommendedName>
    <alternativeName>
        <fullName evidence="17">Elongation factor sec</fullName>
    </alternativeName>
    <alternativeName>
        <fullName evidence="16">Eukaryotic elongation factor, selenocysteine-tRNA-specific</fullName>
    </alternativeName>
</protein>
<comment type="cofactor">
    <cofactor evidence="2">
        <name>Mg(2+)</name>
        <dbReference type="ChEBI" id="CHEBI:18420"/>
    </cofactor>
</comment>
<evidence type="ECO:0000313" key="19">
    <source>
        <dbReference type="EMBL" id="KAF7251413.1"/>
    </source>
</evidence>
<proteinExistence type="predicted"/>
<evidence type="ECO:0000313" key="20">
    <source>
        <dbReference type="Proteomes" id="UP000822476"/>
    </source>
</evidence>
<comment type="subcellular location">
    <subcellularLocation>
        <location evidence="4">Cytoplasm</location>
    </subcellularLocation>
    <subcellularLocation>
        <location evidence="3">Nucleus</location>
    </subcellularLocation>
</comment>
<evidence type="ECO:0000256" key="11">
    <source>
        <dbReference type="ARBA" id="ARBA00022917"/>
    </source>
</evidence>
<dbReference type="Gene3D" id="2.40.30.10">
    <property type="entry name" value="Translation factors"/>
    <property type="match status" value="2"/>
</dbReference>
<dbReference type="InterPro" id="IPR027417">
    <property type="entry name" value="P-loop_NTPase"/>
</dbReference>
<dbReference type="Pfam" id="PF21131">
    <property type="entry name" value="eEFSec_4th"/>
    <property type="match status" value="1"/>
</dbReference>
<keyword evidence="6" id="KW-0488">Methylation</keyword>
<keyword evidence="13" id="KW-0539">Nucleus</keyword>
<dbReference type="GO" id="GO:0003746">
    <property type="term" value="F:translation elongation factor activity"/>
    <property type="evidence" value="ECO:0007669"/>
    <property type="project" value="TreeGrafter"/>
</dbReference>
<evidence type="ECO:0000256" key="6">
    <source>
        <dbReference type="ARBA" id="ARBA00022481"/>
    </source>
</evidence>
<evidence type="ECO:0000256" key="5">
    <source>
        <dbReference type="ARBA" id="ARBA00015953"/>
    </source>
</evidence>
<dbReference type="CDD" id="cd03696">
    <property type="entry name" value="SelB_II"/>
    <property type="match status" value="1"/>
</dbReference>
<evidence type="ECO:0000256" key="13">
    <source>
        <dbReference type="ARBA" id="ARBA00023242"/>
    </source>
</evidence>
<evidence type="ECO:0000256" key="4">
    <source>
        <dbReference type="ARBA" id="ARBA00004496"/>
    </source>
</evidence>
<comment type="catalytic activity">
    <reaction evidence="14">
        <text>GTP + H2O = GDP + phosphate + H(+)</text>
        <dbReference type="Rhea" id="RHEA:19669"/>
        <dbReference type="ChEBI" id="CHEBI:15377"/>
        <dbReference type="ChEBI" id="CHEBI:15378"/>
        <dbReference type="ChEBI" id="CHEBI:37565"/>
        <dbReference type="ChEBI" id="CHEBI:43474"/>
        <dbReference type="ChEBI" id="CHEBI:58189"/>
    </reaction>
    <physiologicalReaction direction="left-to-right" evidence="14">
        <dbReference type="Rhea" id="RHEA:19670"/>
    </physiologicalReaction>
</comment>
<comment type="caution">
    <text evidence="19">The sequence shown here is derived from an EMBL/GenBank/DDBJ whole genome shotgun (WGS) entry which is preliminary data.</text>
</comment>
<keyword evidence="10" id="KW-0378">Hydrolase</keyword>
<comment type="function">
    <text evidence="15">Translation factor required for the incorporation of the rare amino acid selenocysteine encoded by UGA codons. Replaces the eRF1-eRF3-GTP ternary complex for the insertion of selenocysteine directed by the UGA codon. Insertion of selenocysteine at UGA codons is mediated by SECISBP2 and EEFSEC: SECISBP2 (1) specifically binds the SECIS sequence once the 80S ribosome encounters an in-frame UGA codon and (2) contacts the RPS27A/eS31 of the 40S ribosome before ribosome stalling. (3) GTP-bound EEFSEC then delivers selenocysteinyl-tRNA(Sec) to the 80S ribosome and adopts a preaccommodated state conformation. (4) After GTP hydrolysis, EEFSEC dissociates from the assembly, selenocysteinyl-tRNA(Sec) accommodates, and peptide bond synthesis and selenoprotein elongation occur.</text>
</comment>
<evidence type="ECO:0000259" key="18">
    <source>
        <dbReference type="PROSITE" id="PS51722"/>
    </source>
</evidence>
<dbReference type="FunFam" id="2.40.30.10:FF:000052">
    <property type="entry name" value="Selenocysteine-specific elongation factor EF-Sec"/>
    <property type="match status" value="1"/>
</dbReference>
<evidence type="ECO:0000256" key="17">
    <source>
        <dbReference type="ARBA" id="ARBA00082387"/>
    </source>
</evidence>
<dbReference type="PROSITE" id="PS51722">
    <property type="entry name" value="G_TR_2"/>
    <property type="match status" value="1"/>
</dbReference>
<reference evidence="19" key="1">
    <citation type="submission" date="2019-07" db="EMBL/GenBank/DDBJ databases">
        <title>Annotation for the trematode Paragonimus miyazaki's.</title>
        <authorList>
            <person name="Choi Y.-J."/>
        </authorList>
    </citation>
    <scope>NUCLEOTIDE SEQUENCE</scope>
    <source>
        <strain evidence="19">Japan</strain>
    </source>
</reference>
<evidence type="ECO:0000256" key="3">
    <source>
        <dbReference type="ARBA" id="ARBA00004123"/>
    </source>
</evidence>
<evidence type="ECO:0000256" key="15">
    <source>
        <dbReference type="ARBA" id="ARBA00054716"/>
    </source>
</evidence>
<evidence type="ECO:0000256" key="9">
    <source>
        <dbReference type="ARBA" id="ARBA00022741"/>
    </source>
</evidence>
<dbReference type="AlphaFoldDB" id="A0A8S9YR85"/>
<dbReference type="InterPro" id="IPR009000">
    <property type="entry name" value="Transl_B-barrel_sf"/>
</dbReference>
<dbReference type="InterPro" id="IPR049393">
    <property type="entry name" value="eEFSec_III"/>
</dbReference>
<evidence type="ECO:0000256" key="7">
    <source>
        <dbReference type="ARBA" id="ARBA00022490"/>
    </source>
</evidence>
<dbReference type="GO" id="GO:0005525">
    <property type="term" value="F:GTP binding"/>
    <property type="evidence" value="ECO:0007669"/>
    <property type="project" value="UniProtKB-KW"/>
</dbReference>
<dbReference type="SUPFAM" id="SSF52540">
    <property type="entry name" value="P-loop containing nucleoside triphosphate hydrolases"/>
    <property type="match status" value="1"/>
</dbReference>
<feature type="domain" description="Tr-type G" evidence="18">
    <location>
        <begin position="57"/>
        <end position="262"/>
    </location>
</feature>
<keyword evidence="7" id="KW-0963">Cytoplasm</keyword>
<keyword evidence="20" id="KW-1185">Reference proteome</keyword>
<dbReference type="Pfam" id="PF03144">
    <property type="entry name" value="GTP_EFTU_D2"/>
    <property type="match status" value="1"/>
</dbReference>
<dbReference type="Gene3D" id="3.40.50.300">
    <property type="entry name" value="P-loop containing nucleotide triphosphate hydrolases"/>
    <property type="match status" value="1"/>
</dbReference>
<dbReference type="PANTHER" id="PTHR43721:SF11">
    <property type="entry name" value="SELENOCYSTEINE-SPECIFIC ELONGATION FACTOR"/>
    <property type="match status" value="1"/>
</dbReference>
<sequence length="631" mass="69877">MFFRASYFFRLSLEVLQKNAFSWCPHIWYASLAGNRSQYEGVLSISSSLPVTQTMGVLNINVGVLGHVDSGKTSLAKALSTVASTSAFDKNPQSKKRGITLDLGFSSFMVDHGIPSRITEKSYDRVQFTLVDCPGHGSLIRTVLCGSQIIDVMLLVLDATKGFQTQTAECLIIGEITCAQMIVVLNKCDLITEESRGSYIEKMKKRVAKTLEPTKFRNSPVAVVSAAPGGIQVEVNSDCRKSCNEDIKSLIRLLLDTVSDPTERRQEVRERDFLFAVDHCFTVTGQGTVMTGTVLSGTVRVGEAIELPYQKVQRKIKSIQMFRMPVNSIGPGDRAGICVPQLDPGLLERGLVGSPSGGNLSPCHACILGGVQRIPYFKTAIASKSRFHVFVGQDTALARLTFFGITAKNSGKDGVNTTVVNLNSQTNYEYVEELSSNEKGRPDRLLWVLLEFERPFICPLGSLVIGAKLDSTSTTACRLAFHGKIQLQMSDPNYRQTLLPQLLVFRRKTRRGQIDRVLDPRTCVVRGLFKRETNWDIFVGLRAHICQDVDAGTQGDDEQAAQVILSSGRIESSFGQSGKYELPDDIINQFSRKSGKKGQDQSANRDSDRPNLSVILEFKRYLFDMKRRLVQ</sequence>
<dbReference type="Pfam" id="PF00009">
    <property type="entry name" value="GTP_EFTU"/>
    <property type="match status" value="1"/>
</dbReference>
<evidence type="ECO:0000256" key="2">
    <source>
        <dbReference type="ARBA" id="ARBA00001946"/>
    </source>
</evidence>
<evidence type="ECO:0000256" key="14">
    <source>
        <dbReference type="ARBA" id="ARBA00049117"/>
    </source>
</evidence>
<accession>A0A8S9YR85</accession>
<dbReference type="InterPro" id="IPR005225">
    <property type="entry name" value="Small_GTP-bd"/>
</dbReference>
<evidence type="ECO:0000256" key="12">
    <source>
        <dbReference type="ARBA" id="ARBA00023134"/>
    </source>
</evidence>
<evidence type="ECO:0000256" key="10">
    <source>
        <dbReference type="ARBA" id="ARBA00022801"/>
    </source>
</evidence>
<dbReference type="GO" id="GO:0005737">
    <property type="term" value="C:cytoplasm"/>
    <property type="evidence" value="ECO:0007669"/>
    <property type="project" value="UniProtKB-SubCell"/>
</dbReference>
<keyword evidence="8" id="KW-0597">Phosphoprotein</keyword>
<dbReference type="NCBIfam" id="TIGR00231">
    <property type="entry name" value="small_GTP"/>
    <property type="match status" value="1"/>
</dbReference>
<dbReference type="EMBL" id="JTDE01005051">
    <property type="protein sequence ID" value="KAF7251413.1"/>
    <property type="molecule type" value="Genomic_DNA"/>
</dbReference>
<evidence type="ECO:0000256" key="16">
    <source>
        <dbReference type="ARBA" id="ARBA00076506"/>
    </source>
</evidence>
<dbReference type="InterPro" id="IPR000795">
    <property type="entry name" value="T_Tr_GTP-bd_dom"/>
</dbReference>
<dbReference type="SUPFAM" id="SSF50447">
    <property type="entry name" value="Translation proteins"/>
    <property type="match status" value="1"/>
</dbReference>
<comment type="cofactor">
    <cofactor evidence="1">
        <name>Mn(2+)</name>
        <dbReference type="ChEBI" id="CHEBI:29035"/>
    </cofactor>
</comment>
<dbReference type="Pfam" id="PF21208">
    <property type="entry name" value="euk_SelB_III"/>
    <property type="match status" value="1"/>
</dbReference>
<evidence type="ECO:0000256" key="1">
    <source>
        <dbReference type="ARBA" id="ARBA00001936"/>
    </source>
</evidence>
<dbReference type="GO" id="GO:0003924">
    <property type="term" value="F:GTPase activity"/>
    <property type="evidence" value="ECO:0007669"/>
    <property type="project" value="InterPro"/>
</dbReference>
<evidence type="ECO:0000256" key="8">
    <source>
        <dbReference type="ARBA" id="ARBA00022553"/>
    </source>
</evidence>
<dbReference type="Proteomes" id="UP000822476">
    <property type="component" value="Unassembled WGS sequence"/>
</dbReference>
<dbReference type="InterPro" id="IPR050055">
    <property type="entry name" value="EF-Tu_GTPase"/>
</dbReference>
<dbReference type="GO" id="GO:0001514">
    <property type="term" value="P:selenocysteine incorporation"/>
    <property type="evidence" value="ECO:0007669"/>
    <property type="project" value="TreeGrafter"/>
</dbReference>
<dbReference type="GO" id="GO:0005634">
    <property type="term" value="C:nucleus"/>
    <property type="evidence" value="ECO:0007669"/>
    <property type="project" value="UniProtKB-SubCell"/>
</dbReference>
<name>A0A8S9YR85_9TREM</name>